<sequence>MLQNASHPKIGLALGGGGARGLAHIPVLEAFDDLGIRPHKIAGTSIGAIFGAGYAAGHSGEDLRAIALDLFADSNKVLSRFWKLGPKRIRDLFRAGPVQFDPVGVLEAFVAEHLPPRFEDLDVPLRILATDYFGCTEVDFETGPLLPAIAASISIPAVFRPVRHNDRFLIDGGVVNPLPFDGLREECDFVVAVDVVGAPVPRSNPADISMLDSIFGSSQILMQTITAQKLKLDQPDILIRPQHDNTRVLDFLKAGAILEKSETLRGVTRARLTELLNTTSDSIK</sequence>
<dbReference type="InterPro" id="IPR002641">
    <property type="entry name" value="PNPLA_dom"/>
</dbReference>
<evidence type="ECO:0000259" key="5">
    <source>
        <dbReference type="PROSITE" id="PS51635"/>
    </source>
</evidence>
<evidence type="ECO:0000313" key="7">
    <source>
        <dbReference type="Proteomes" id="UP000053235"/>
    </source>
</evidence>
<evidence type="ECO:0000256" key="4">
    <source>
        <dbReference type="PROSITE-ProRule" id="PRU01161"/>
    </source>
</evidence>
<protein>
    <submittedName>
        <fullName evidence="6">NTE family protein RssA</fullName>
    </submittedName>
</protein>
<keyword evidence="1 4" id="KW-0378">Hydrolase</keyword>
<feature type="active site" description="Proton acceptor" evidence="4">
    <location>
        <position position="171"/>
    </location>
</feature>
<dbReference type="STRING" id="388408.LAX5112_02337"/>
<dbReference type="GO" id="GO:0016042">
    <property type="term" value="P:lipid catabolic process"/>
    <property type="evidence" value="ECO:0007669"/>
    <property type="project" value="UniProtKB-UniRule"/>
</dbReference>
<evidence type="ECO:0000256" key="3">
    <source>
        <dbReference type="ARBA" id="ARBA00023098"/>
    </source>
</evidence>
<dbReference type="SUPFAM" id="SSF52151">
    <property type="entry name" value="FabD/lysophospholipase-like"/>
    <property type="match status" value="1"/>
</dbReference>
<dbReference type="PANTHER" id="PTHR14226">
    <property type="entry name" value="NEUROPATHY TARGET ESTERASE/SWISS CHEESE D.MELANOGASTER"/>
    <property type="match status" value="1"/>
</dbReference>
<feature type="short sequence motif" description="GXGXXG" evidence="4">
    <location>
        <begin position="16"/>
        <end position="21"/>
    </location>
</feature>
<keyword evidence="3 4" id="KW-0443">Lipid metabolism</keyword>
<feature type="domain" description="PNPLA" evidence="5">
    <location>
        <begin position="12"/>
        <end position="184"/>
    </location>
</feature>
<proteinExistence type="predicted"/>
<dbReference type="PROSITE" id="PS51635">
    <property type="entry name" value="PNPLA"/>
    <property type="match status" value="1"/>
</dbReference>
<dbReference type="Gene3D" id="3.40.1090.10">
    <property type="entry name" value="Cytosolic phospholipase A2 catalytic domain"/>
    <property type="match status" value="2"/>
</dbReference>
<dbReference type="GO" id="GO:0016787">
    <property type="term" value="F:hydrolase activity"/>
    <property type="evidence" value="ECO:0007669"/>
    <property type="project" value="UniProtKB-UniRule"/>
</dbReference>
<name>A0A0M7A6K9_9HYPH</name>
<evidence type="ECO:0000256" key="2">
    <source>
        <dbReference type="ARBA" id="ARBA00022963"/>
    </source>
</evidence>
<accession>A0A0M7A6K9</accession>
<dbReference type="EMBL" id="CXWD01000008">
    <property type="protein sequence ID" value="CTQ70056.1"/>
    <property type="molecule type" value="Genomic_DNA"/>
</dbReference>
<feature type="short sequence motif" description="DGA/G" evidence="4">
    <location>
        <begin position="171"/>
        <end position="173"/>
    </location>
</feature>
<dbReference type="Proteomes" id="UP000053235">
    <property type="component" value="Unassembled WGS sequence"/>
</dbReference>
<evidence type="ECO:0000256" key="1">
    <source>
        <dbReference type="ARBA" id="ARBA00022801"/>
    </source>
</evidence>
<feature type="active site" description="Nucleophile" evidence="4">
    <location>
        <position position="45"/>
    </location>
</feature>
<dbReference type="AlphaFoldDB" id="A0A0M7A6K9"/>
<dbReference type="OrthoDB" id="5290098at2"/>
<dbReference type="InterPro" id="IPR016035">
    <property type="entry name" value="Acyl_Trfase/lysoPLipase"/>
</dbReference>
<gene>
    <name evidence="6" type="primary">rssA_2</name>
    <name evidence="6" type="ORF">LAX5112_02337</name>
</gene>
<reference evidence="7" key="1">
    <citation type="submission" date="2015-07" db="EMBL/GenBank/DDBJ databases">
        <authorList>
            <person name="Rodrigo-Torres Lidia"/>
            <person name="Arahal R.David."/>
        </authorList>
    </citation>
    <scope>NUCLEOTIDE SEQUENCE [LARGE SCALE GENOMIC DNA]</scope>
    <source>
        <strain evidence="7">CECT 5112</strain>
    </source>
</reference>
<dbReference type="PANTHER" id="PTHR14226:SF29">
    <property type="entry name" value="NEUROPATHY TARGET ESTERASE SWS"/>
    <property type="match status" value="1"/>
</dbReference>
<dbReference type="RefSeq" id="WP_055671961.1">
    <property type="nucleotide sequence ID" value="NZ_CXWD01000008.1"/>
</dbReference>
<organism evidence="6 7">
    <name type="scientific">Roseibium alexandrii</name>
    <dbReference type="NCBI Taxonomy" id="388408"/>
    <lineage>
        <taxon>Bacteria</taxon>
        <taxon>Pseudomonadati</taxon>
        <taxon>Pseudomonadota</taxon>
        <taxon>Alphaproteobacteria</taxon>
        <taxon>Hyphomicrobiales</taxon>
        <taxon>Stappiaceae</taxon>
        <taxon>Roseibium</taxon>
    </lineage>
</organism>
<evidence type="ECO:0000313" key="6">
    <source>
        <dbReference type="EMBL" id="CTQ70056.1"/>
    </source>
</evidence>
<keyword evidence="7" id="KW-1185">Reference proteome</keyword>
<dbReference type="Pfam" id="PF01734">
    <property type="entry name" value="Patatin"/>
    <property type="match status" value="1"/>
</dbReference>
<keyword evidence="2 4" id="KW-0442">Lipid degradation</keyword>
<feature type="short sequence motif" description="GXSXG" evidence="4">
    <location>
        <begin position="43"/>
        <end position="47"/>
    </location>
</feature>
<dbReference type="InterPro" id="IPR050301">
    <property type="entry name" value="NTE"/>
</dbReference>